<dbReference type="EMBL" id="KN831768">
    <property type="protein sequence ID" value="KIM49870.1"/>
    <property type="molecule type" value="Genomic_DNA"/>
</dbReference>
<dbReference type="Pfam" id="PF09994">
    <property type="entry name" value="T6SS_Tle1-like_cat"/>
    <property type="match status" value="1"/>
</dbReference>
<feature type="domain" description="T6SS Phospholipase effector Tle1-like catalytic" evidence="1">
    <location>
        <begin position="77"/>
        <end position="362"/>
    </location>
</feature>
<dbReference type="STRING" id="686832.A0A0C3CME6"/>
<dbReference type="PANTHER" id="PTHR33840">
    <property type="match status" value="1"/>
</dbReference>
<organism evidence="2 3">
    <name type="scientific">Hebeloma cylindrosporum</name>
    <dbReference type="NCBI Taxonomy" id="76867"/>
    <lineage>
        <taxon>Eukaryota</taxon>
        <taxon>Fungi</taxon>
        <taxon>Dikarya</taxon>
        <taxon>Basidiomycota</taxon>
        <taxon>Agaricomycotina</taxon>
        <taxon>Agaricomycetes</taxon>
        <taxon>Agaricomycetidae</taxon>
        <taxon>Agaricales</taxon>
        <taxon>Agaricineae</taxon>
        <taxon>Hymenogastraceae</taxon>
        <taxon>Hebeloma</taxon>
    </lineage>
</organism>
<keyword evidence="3" id="KW-1185">Reference proteome</keyword>
<accession>A0A0C3CME6</accession>
<sequence length="554" mass="62426">MANHTSFFSHHTQYVSSASTMDATHTQFMSTGSYTDTIVEPSPSPSVLPKSLGGLPQGKLIDDKPTVPSVIPASAPRTLVLCFDGTGDQFDADNSNIVHLVSMLKKGDQDKQLVYYHPGLGTAAPPLVPTFLTSTVQAWSKSLDLQFAFSLRTHVLDGYRFLMDYYTAGDRICLFGFSRGAYTARALAGMLYKVGLLQPGNEQQVPFAYQMFCDLNAWDACNHFKLTFCTDVSIEFIGVWDTVNSVGLVAGKRLPFTSSNYAVRTFRHALSLDERRVKFKANVWNRPEPDEVDLGTGAPKGSEDEDVKVWALEQKWRPKSVDIPTNVEEVWFAGCHCDVGGGSVPNHTRNSLARIPLRWMIRVCFKTKSGIKFESEKLRHIGLDPSTLLYDENGEIPKRPPPAEVNYAKITRAPPPPKQPNIIVRAWRGIKTFFGFGSPFEDAPHVDNGPPPETTEEEEELKDALSPMYDQLDLKWIWKVLEYLPLTTRYQNSKNQWITKHRCNRGRPRIIPWQTDGLRVHRSVELRMQAEFEDRPGKKYVPAAKFDVKPKFVP</sequence>
<reference evidence="2 3" key="1">
    <citation type="submission" date="2014-04" db="EMBL/GenBank/DDBJ databases">
        <authorList>
            <consortium name="DOE Joint Genome Institute"/>
            <person name="Kuo A."/>
            <person name="Gay G."/>
            <person name="Dore J."/>
            <person name="Kohler A."/>
            <person name="Nagy L.G."/>
            <person name="Floudas D."/>
            <person name="Copeland A."/>
            <person name="Barry K.W."/>
            <person name="Cichocki N."/>
            <person name="Veneault-Fourrey C."/>
            <person name="LaButti K."/>
            <person name="Lindquist E.A."/>
            <person name="Lipzen A."/>
            <person name="Lundell T."/>
            <person name="Morin E."/>
            <person name="Murat C."/>
            <person name="Sun H."/>
            <person name="Tunlid A."/>
            <person name="Henrissat B."/>
            <person name="Grigoriev I.V."/>
            <person name="Hibbett D.S."/>
            <person name="Martin F."/>
            <person name="Nordberg H.P."/>
            <person name="Cantor M.N."/>
            <person name="Hua S.X."/>
        </authorList>
    </citation>
    <scope>NUCLEOTIDE SEQUENCE [LARGE SCALE GENOMIC DNA]</scope>
    <source>
        <strain evidence="3">h7</strain>
    </source>
</reference>
<dbReference type="Proteomes" id="UP000053424">
    <property type="component" value="Unassembled WGS sequence"/>
</dbReference>
<evidence type="ECO:0000259" key="1">
    <source>
        <dbReference type="Pfam" id="PF09994"/>
    </source>
</evidence>
<protein>
    <recommendedName>
        <fullName evidence="1">T6SS Phospholipase effector Tle1-like catalytic domain-containing protein</fullName>
    </recommendedName>
</protein>
<reference evidence="3" key="2">
    <citation type="submission" date="2015-01" db="EMBL/GenBank/DDBJ databases">
        <title>Evolutionary Origins and Diversification of the Mycorrhizal Mutualists.</title>
        <authorList>
            <consortium name="DOE Joint Genome Institute"/>
            <consortium name="Mycorrhizal Genomics Consortium"/>
            <person name="Kohler A."/>
            <person name="Kuo A."/>
            <person name="Nagy L.G."/>
            <person name="Floudas D."/>
            <person name="Copeland A."/>
            <person name="Barry K.W."/>
            <person name="Cichocki N."/>
            <person name="Veneault-Fourrey C."/>
            <person name="LaButti K."/>
            <person name="Lindquist E.A."/>
            <person name="Lipzen A."/>
            <person name="Lundell T."/>
            <person name="Morin E."/>
            <person name="Murat C."/>
            <person name="Riley R."/>
            <person name="Ohm R."/>
            <person name="Sun H."/>
            <person name="Tunlid A."/>
            <person name="Henrissat B."/>
            <person name="Grigoriev I.V."/>
            <person name="Hibbett D.S."/>
            <person name="Martin F."/>
        </authorList>
    </citation>
    <scope>NUCLEOTIDE SEQUENCE [LARGE SCALE GENOMIC DNA]</scope>
    <source>
        <strain evidence="3">h7</strain>
    </source>
</reference>
<dbReference type="SUPFAM" id="SSF53474">
    <property type="entry name" value="alpha/beta-Hydrolases"/>
    <property type="match status" value="1"/>
</dbReference>
<dbReference type="InterPro" id="IPR029058">
    <property type="entry name" value="AB_hydrolase_fold"/>
</dbReference>
<dbReference type="HOGENOM" id="CLU_005049_5_0_1"/>
<dbReference type="OrthoDB" id="3162439at2759"/>
<evidence type="ECO:0000313" key="3">
    <source>
        <dbReference type="Proteomes" id="UP000053424"/>
    </source>
</evidence>
<dbReference type="InterPro" id="IPR018712">
    <property type="entry name" value="Tle1-like_cat"/>
</dbReference>
<evidence type="ECO:0000313" key="2">
    <source>
        <dbReference type="EMBL" id="KIM49870.1"/>
    </source>
</evidence>
<gene>
    <name evidence="2" type="ORF">M413DRAFT_438998</name>
</gene>
<dbReference type="AlphaFoldDB" id="A0A0C3CME6"/>
<proteinExistence type="predicted"/>
<dbReference type="PANTHER" id="PTHR33840:SF2">
    <property type="entry name" value="TLE1 PHOSPHOLIPASE DOMAIN-CONTAINING PROTEIN"/>
    <property type="match status" value="1"/>
</dbReference>
<name>A0A0C3CME6_HEBCY</name>